<accession>A0A4C1ZXK1</accession>
<dbReference type="EMBL" id="BGZK01002251">
    <property type="protein sequence ID" value="GBP92232.1"/>
    <property type="molecule type" value="Genomic_DNA"/>
</dbReference>
<evidence type="ECO:0000256" key="1">
    <source>
        <dbReference type="SAM" id="MobiDB-lite"/>
    </source>
</evidence>
<sequence length="126" mass="14082">MPLVRRRPSNPCAVGVRTAGDGSESWVWQKKINVGALQRRYDRYVECVECLGKIDLETVMLNNGVVGRNMSTVERDLEVENLVLISAKRKKRKPNTEGREQNARAGREGAPSLGGRAPHTKALYLH</sequence>
<feature type="compositionally biased region" description="Basic and acidic residues" evidence="1">
    <location>
        <begin position="94"/>
        <end position="107"/>
    </location>
</feature>
<dbReference type="AlphaFoldDB" id="A0A4C1ZXK1"/>
<name>A0A4C1ZXK1_EUMVA</name>
<protein>
    <submittedName>
        <fullName evidence="2">Uncharacterized protein</fullName>
    </submittedName>
</protein>
<dbReference type="Proteomes" id="UP000299102">
    <property type="component" value="Unassembled WGS sequence"/>
</dbReference>
<comment type="caution">
    <text evidence="2">The sequence shown here is derived from an EMBL/GenBank/DDBJ whole genome shotgun (WGS) entry which is preliminary data.</text>
</comment>
<evidence type="ECO:0000313" key="2">
    <source>
        <dbReference type="EMBL" id="GBP92232.1"/>
    </source>
</evidence>
<keyword evidence="3" id="KW-1185">Reference proteome</keyword>
<reference evidence="2 3" key="1">
    <citation type="journal article" date="2019" name="Commun. Biol.">
        <title>The bagworm genome reveals a unique fibroin gene that provides high tensile strength.</title>
        <authorList>
            <person name="Kono N."/>
            <person name="Nakamura H."/>
            <person name="Ohtoshi R."/>
            <person name="Tomita M."/>
            <person name="Numata K."/>
            <person name="Arakawa K."/>
        </authorList>
    </citation>
    <scope>NUCLEOTIDE SEQUENCE [LARGE SCALE GENOMIC DNA]</scope>
</reference>
<proteinExistence type="predicted"/>
<evidence type="ECO:0000313" key="3">
    <source>
        <dbReference type="Proteomes" id="UP000299102"/>
    </source>
</evidence>
<gene>
    <name evidence="2" type="ORF">EVAR_64415_1</name>
</gene>
<organism evidence="2 3">
    <name type="scientific">Eumeta variegata</name>
    <name type="common">Bagworm moth</name>
    <name type="synonym">Eumeta japonica</name>
    <dbReference type="NCBI Taxonomy" id="151549"/>
    <lineage>
        <taxon>Eukaryota</taxon>
        <taxon>Metazoa</taxon>
        <taxon>Ecdysozoa</taxon>
        <taxon>Arthropoda</taxon>
        <taxon>Hexapoda</taxon>
        <taxon>Insecta</taxon>
        <taxon>Pterygota</taxon>
        <taxon>Neoptera</taxon>
        <taxon>Endopterygota</taxon>
        <taxon>Lepidoptera</taxon>
        <taxon>Glossata</taxon>
        <taxon>Ditrysia</taxon>
        <taxon>Tineoidea</taxon>
        <taxon>Psychidae</taxon>
        <taxon>Oiketicinae</taxon>
        <taxon>Eumeta</taxon>
    </lineage>
</organism>
<feature type="region of interest" description="Disordered" evidence="1">
    <location>
        <begin position="88"/>
        <end position="119"/>
    </location>
</feature>